<evidence type="ECO:0000256" key="5">
    <source>
        <dbReference type="ARBA" id="ARBA00023136"/>
    </source>
</evidence>
<evidence type="ECO:0000256" key="6">
    <source>
        <dbReference type="SAM" id="Phobius"/>
    </source>
</evidence>
<sequence length="445" mass="46044">MSELQTLLICAVFGAVILAIAFNLLDMALAALLGLCLLTLAGAVDHKDVMNTVGASDGSLSLLFGGMVVARVLAPTGVFENLGVRFLVMTRGSGRRFLLLLAALVSLVCAILPNATTVILLAPVIIRVCEALELDFVGPLILTAILSNAAGLLTLVGDPATFLAGQAMGLSFLDYLHRVSLGGVLAIAVLVPLMPALFPTVWKARRTLPAGLTPKPIENKGFCAFALASLGVMVGLFLAGEFLPNPVIPPAAAIVGASLALLAIHASRVESVDAVFPDIDWKTLLFIFCMMCYVQVFTKTGVLSGLSRTMHAGFSDNVLLAGFALLGAVGLISAFLANIPVVAAAVLTVKGYLVLLNMVPEEALGLGFADWPDASLPVFVAMMFGGTLGGNATIIGASSNLVCAGVCAARGRPVSFAGFMRYGVPVTLCQLAASAAYIWALSKLV</sequence>
<dbReference type="GO" id="GO:0016020">
    <property type="term" value="C:membrane"/>
    <property type="evidence" value="ECO:0007669"/>
    <property type="project" value="UniProtKB-SubCell"/>
</dbReference>
<dbReference type="PANTHER" id="PTHR43568">
    <property type="entry name" value="P PROTEIN"/>
    <property type="match status" value="1"/>
</dbReference>
<evidence type="ECO:0000256" key="1">
    <source>
        <dbReference type="ARBA" id="ARBA00004141"/>
    </source>
</evidence>
<dbReference type="InterPro" id="IPR004680">
    <property type="entry name" value="Cit_transptr-like_dom"/>
</dbReference>
<evidence type="ECO:0000313" key="8">
    <source>
        <dbReference type="EMBL" id="GFK94209.1"/>
    </source>
</evidence>
<dbReference type="Proteomes" id="UP000494245">
    <property type="component" value="Unassembled WGS sequence"/>
</dbReference>
<dbReference type="GO" id="GO:0055085">
    <property type="term" value="P:transmembrane transport"/>
    <property type="evidence" value="ECO:0007669"/>
    <property type="project" value="InterPro"/>
</dbReference>
<reference evidence="8 9" key="2">
    <citation type="submission" date="2020-05" db="EMBL/GenBank/DDBJ databases">
        <title>Draft genome sequence of Desulfovibrio sp. strainFSS-1.</title>
        <authorList>
            <person name="Shimoshige H."/>
            <person name="Kobayashi H."/>
            <person name="Maekawa T."/>
        </authorList>
    </citation>
    <scope>NUCLEOTIDE SEQUENCE [LARGE SCALE GENOMIC DNA]</scope>
    <source>
        <strain evidence="8 9">SIID29052-01</strain>
    </source>
</reference>
<dbReference type="EMBL" id="BLTE01000008">
    <property type="protein sequence ID" value="GFK94209.1"/>
    <property type="molecule type" value="Genomic_DNA"/>
</dbReference>
<gene>
    <name evidence="8" type="ORF">NNJEOMEG_02049</name>
</gene>
<keyword evidence="9" id="KW-1185">Reference proteome</keyword>
<keyword evidence="4 6" id="KW-1133">Transmembrane helix</keyword>
<keyword evidence="5 6" id="KW-0472">Membrane</keyword>
<accession>A0A6V8LVV7</accession>
<dbReference type="Pfam" id="PF03600">
    <property type="entry name" value="CitMHS"/>
    <property type="match status" value="1"/>
</dbReference>
<feature type="transmembrane region" description="Helical" evidence="6">
    <location>
        <begin position="222"/>
        <end position="240"/>
    </location>
</feature>
<keyword evidence="3 6" id="KW-0812">Transmembrane</keyword>
<comment type="subcellular location">
    <subcellularLocation>
        <location evidence="1">Membrane</location>
        <topology evidence="1">Multi-pass membrane protein</topology>
    </subcellularLocation>
</comment>
<feature type="transmembrane region" description="Helical" evidence="6">
    <location>
        <begin position="99"/>
        <end position="124"/>
    </location>
</feature>
<feature type="domain" description="Citrate transporter-like" evidence="7">
    <location>
        <begin position="18"/>
        <end position="351"/>
    </location>
</feature>
<proteinExistence type="predicted"/>
<evidence type="ECO:0000256" key="2">
    <source>
        <dbReference type="ARBA" id="ARBA00022448"/>
    </source>
</evidence>
<evidence type="ECO:0000256" key="4">
    <source>
        <dbReference type="ARBA" id="ARBA00022989"/>
    </source>
</evidence>
<dbReference type="AlphaFoldDB" id="A0A6V8LVV7"/>
<feature type="transmembrane region" description="Helical" evidence="6">
    <location>
        <begin position="419"/>
        <end position="440"/>
    </location>
</feature>
<name>A0A6V8LVV7_9BACT</name>
<feature type="transmembrane region" description="Helical" evidence="6">
    <location>
        <begin position="6"/>
        <end position="39"/>
    </location>
</feature>
<keyword evidence="2" id="KW-0813">Transport</keyword>
<dbReference type="RefSeq" id="WP_173084057.1">
    <property type="nucleotide sequence ID" value="NZ_BLTE01000008.1"/>
</dbReference>
<feature type="transmembrane region" description="Helical" evidence="6">
    <location>
        <begin position="279"/>
        <end position="298"/>
    </location>
</feature>
<feature type="transmembrane region" description="Helical" evidence="6">
    <location>
        <begin position="60"/>
        <end position="79"/>
    </location>
</feature>
<evidence type="ECO:0000313" key="9">
    <source>
        <dbReference type="Proteomes" id="UP000494245"/>
    </source>
</evidence>
<protein>
    <submittedName>
        <fullName evidence="8">Putative transporter</fullName>
    </submittedName>
</protein>
<evidence type="ECO:0000259" key="7">
    <source>
        <dbReference type="Pfam" id="PF03600"/>
    </source>
</evidence>
<feature type="transmembrane region" description="Helical" evidence="6">
    <location>
        <begin position="136"/>
        <end position="155"/>
    </location>
</feature>
<dbReference type="InterPro" id="IPR051475">
    <property type="entry name" value="Diverse_Ion_Transporter"/>
</dbReference>
<feature type="transmembrane region" description="Helical" evidence="6">
    <location>
        <begin position="175"/>
        <end position="201"/>
    </location>
</feature>
<feature type="transmembrane region" description="Helical" evidence="6">
    <location>
        <begin position="246"/>
        <end position="267"/>
    </location>
</feature>
<reference evidence="8 9" key="1">
    <citation type="submission" date="2020-04" db="EMBL/GenBank/DDBJ databases">
        <authorList>
            <consortium name="Desulfovibrio sp. FSS-1 genome sequencing consortium"/>
            <person name="Shimoshige H."/>
            <person name="Kobayashi H."/>
            <person name="Maekawa T."/>
        </authorList>
    </citation>
    <scope>NUCLEOTIDE SEQUENCE [LARGE SCALE GENOMIC DNA]</scope>
    <source>
        <strain evidence="8 9">SIID29052-01</strain>
    </source>
</reference>
<feature type="transmembrane region" description="Helical" evidence="6">
    <location>
        <begin position="379"/>
        <end position="407"/>
    </location>
</feature>
<comment type="caution">
    <text evidence="8">The sequence shown here is derived from an EMBL/GenBank/DDBJ whole genome shotgun (WGS) entry which is preliminary data.</text>
</comment>
<dbReference type="PANTHER" id="PTHR43568:SF1">
    <property type="entry name" value="P PROTEIN"/>
    <property type="match status" value="1"/>
</dbReference>
<organism evidence="8 9">
    <name type="scientific">Fundidesulfovibrio magnetotacticus</name>
    <dbReference type="NCBI Taxonomy" id="2730080"/>
    <lineage>
        <taxon>Bacteria</taxon>
        <taxon>Pseudomonadati</taxon>
        <taxon>Thermodesulfobacteriota</taxon>
        <taxon>Desulfovibrionia</taxon>
        <taxon>Desulfovibrionales</taxon>
        <taxon>Desulfovibrionaceae</taxon>
        <taxon>Fundidesulfovibrio</taxon>
    </lineage>
</organism>
<evidence type="ECO:0000256" key="3">
    <source>
        <dbReference type="ARBA" id="ARBA00022692"/>
    </source>
</evidence>
<feature type="transmembrane region" description="Helical" evidence="6">
    <location>
        <begin position="318"/>
        <end position="336"/>
    </location>
</feature>